<organism evidence="1 2">
    <name type="scientific">Pavo cristatus</name>
    <name type="common">Indian peafowl</name>
    <name type="synonym">Blue peafowl</name>
    <dbReference type="NCBI Taxonomy" id="9049"/>
    <lineage>
        <taxon>Eukaryota</taxon>
        <taxon>Metazoa</taxon>
        <taxon>Chordata</taxon>
        <taxon>Craniata</taxon>
        <taxon>Vertebrata</taxon>
        <taxon>Euteleostomi</taxon>
        <taxon>Archelosauria</taxon>
        <taxon>Archosauria</taxon>
        <taxon>Dinosauria</taxon>
        <taxon>Saurischia</taxon>
        <taxon>Theropoda</taxon>
        <taxon>Coelurosauria</taxon>
        <taxon>Aves</taxon>
        <taxon>Neognathae</taxon>
        <taxon>Galloanserae</taxon>
        <taxon>Galliformes</taxon>
        <taxon>Phasianidae</taxon>
        <taxon>Phasianinae</taxon>
        <taxon>Pavo</taxon>
    </lineage>
</organism>
<accession>A0A8C9FYB0</accession>
<proteinExistence type="predicted"/>
<sequence length="83" mass="9339">TVSFYFEQYLGGLQSCGASLLAVHVHVKQVDLGAVNLGCKMSSKKLLPLFQLPWYQKENIFHFSFKIQSLDAAFVTNVNVPLY</sequence>
<evidence type="ECO:0000313" key="2">
    <source>
        <dbReference type="Proteomes" id="UP000694428"/>
    </source>
</evidence>
<dbReference type="Proteomes" id="UP000694428">
    <property type="component" value="Unplaced"/>
</dbReference>
<reference evidence="1" key="2">
    <citation type="submission" date="2025-09" db="UniProtKB">
        <authorList>
            <consortium name="Ensembl"/>
        </authorList>
    </citation>
    <scope>IDENTIFICATION</scope>
</reference>
<dbReference type="AlphaFoldDB" id="A0A8C9FYB0"/>
<evidence type="ECO:0000313" key="1">
    <source>
        <dbReference type="Ensembl" id="ENSPSTP00000022230.1"/>
    </source>
</evidence>
<reference evidence="1" key="1">
    <citation type="submission" date="2025-08" db="UniProtKB">
        <authorList>
            <consortium name="Ensembl"/>
        </authorList>
    </citation>
    <scope>IDENTIFICATION</scope>
</reference>
<dbReference type="Ensembl" id="ENSPSTT00000023340.1">
    <property type="protein sequence ID" value="ENSPSTP00000022230.1"/>
    <property type="gene ID" value="ENSPSTG00000016283.1"/>
</dbReference>
<keyword evidence="2" id="KW-1185">Reference proteome</keyword>
<protein>
    <submittedName>
        <fullName evidence="1">Uncharacterized protein</fullName>
    </submittedName>
</protein>
<name>A0A8C9FYB0_PAVCR</name>